<dbReference type="SMART" id="SM00823">
    <property type="entry name" value="PKS_PP"/>
    <property type="match status" value="1"/>
</dbReference>
<dbReference type="Pfam" id="PF00668">
    <property type="entry name" value="Condensation"/>
    <property type="match status" value="1"/>
</dbReference>
<evidence type="ECO:0000256" key="3">
    <source>
        <dbReference type="ARBA" id="ARBA00022450"/>
    </source>
</evidence>
<comment type="similarity">
    <text evidence="2">Belongs to the ATP-dependent AMP-binding enzyme family.</text>
</comment>
<dbReference type="Gene3D" id="3.30.559.30">
    <property type="entry name" value="Nonribosomal peptide synthetase, condensation domain"/>
    <property type="match status" value="1"/>
</dbReference>
<dbReference type="GO" id="GO:0072330">
    <property type="term" value="P:monocarboxylic acid biosynthetic process"/>
    <property type="evidence" value="ECO:0007669"/>
    <property type="project" value="UniProtKB-ARBA"/>
</dbReference>
<dbReference type="InterPro" id="IPR020806">
    <property type="entry name" value="PKS_PP-bd"/>
</dbReference>
<dbReference type="RefSeq" id="WP_115068098.1">
    <property type="nucleotide sequence ID" value="NZ_UHID01000001.1"/>
</dbReference>
<dbReference type="GO" id="GO:0017000">
    <property type="term" value="P:antibiotic biosynthetic process"/>
    <property type="evidence" value="ECO:0007669"/>
    <property type="project" value="UniProtKB-ARBA"/>
</dbReference>
<dbReference type="Gene3D" id="3.30.300.30">
    <property type="match status" value="1"/>
</dbReference>
<proteinExistence type="inferred from homology"/>
<keyword evidence="3" id="KW-0596">Phosphopantetheine</keyword>
<evidence type="ECO:0000256" key="2">
    <source>
        <dbReference type="ARBA" id="ARBA00006432"/>
    </source>
</evidence>
<dbReference type="SUPFAM" id="SSF56801">
    <property type="entry name" value="Acetyl-CoA synthetase-like"/>
    <property type="match status" value="1"/>
</dbReference>
<dbReference type="InterPro" id="IPR006162">
    <property type="entry name" value="Ppantetheine_attach_site"/>
</dbReference>
<dbReference type="GO" id="GO:0031177">
    <property type="term" value="F:phosphopantetheine binding"/>
    <property type="evidence" value="ECO:0007669"/>
    <property type="project" value="InterPro"/>
</dbReference>
<dbReference type="Gene3D" id="3.30.559.10">
    <property type="entry name" value="Chloramphenicol acetyltransferase-like domain"/>
    <property type="match status" value="1"/>
</dbReference>
<protein>
    <submittedName>
        <fullName evidence="7">Amino acid adenylation protein</fullName>
    </submittedName>
</protein>
<dbReference type="FunFam" id="2.30.38.10:FF:000001">
    <property type="entry name" value="Non-ribosomal peptide synthetase PvdI"/>
    <property type="match status" value="1"/>
</dbReference>
<dbReference type="NCBIfam" id="TIGR01733">
    <property type="entry name" value="AA-adenyl-dom"/>
    <property type="match status" value="1"/>
</dbReference>
<evidence type="ECO:0000256" key="4">
    <source>
        <dbReference type="ARBA" id="ARBA00022553"/>
    </source>
</evidence>
<dbReference type="PROSITE" id="PS00012">
    <property type="entry name" value="PHOSPHOPANTETHEINE"/>
    <property type="match status" value="1"/>
</dbReference>
<gene>
    <name evidence="7" type="primary">dhbF_2</name>
    <name evidence="7" type="ORF">NCTC7807_01383</name>
</gene>
<dbReference type="GO" id="GO:0044550">
    <property type="term" value="P:secondary metabolite biosynthetic process"/>
    <property type="evidence" value="ECO:0007669"/>
    <property type="project" value="TreeGrafter"/>
</dbReference>
<dbReference type="PROSITE" id="PS50075">
    <property type="entry name" value="CARRIER"/>
    <property type="match status" value="1"/>
</dbReference>
<dbReference type="GO" id="GO:0008610">
    <property type="term" value="P:lipid biosynthetic process"/>
    <property type="evidence" value="ECO:0007669"/>
    <property type="project" value="UniProtKB-ARBA"/>
</dbReference>
<keyword evidence="4" id="KW-0597">Phosphoprotein</keyword>
<feature type="domain" description="Carrier" evidence="6">
    <location>
        <begin position="971"/>
        <end position="1046"/>
    </location>
</feature>
<dbReference type="GO" id="GO:0005829">
    <property type="term" value="C:cytosol"/>
    <property type="evidence" value="ECO:0007669"/>
    <property type="project" value="TreeGrafter"/>
</dbReference>
<comment type="cofactor">
    <cofactor evidence="1">
        <name>pantetheine 4'-phosphate</name>
        <dbReference type="ChEBI" id="CHEBI:47942"/>
    </cofactor>
</comment>
<evidence type="ECO:0000313" key="7">
    <source>
        <dbReference type="EMBL" id="SUO95710.1"/>
    </source>
</evidence>
<evidence type="ECO:0000259" key="6">
    <source>
        <dbReference type="PROSITE" id="PS50075"/>
    </source>
</evidence>
<dbReference type="Pfam" id="PF00975">
    <property type="entry name" value="Thioesterase"/>
    <property type="match status" value="1"/>
</dbReference>
<dbReference type="SUPFAM" id="SSF53474">
    <property type="entry name" value="alpha/beta-Hydrolases"/>
    <property type="match status" value="1"/>
</dbReference>
<evidence type="ECO:0000313" key="8">
    <source>
        <dbReference type="Proteomes" id="UP000254150"/>
    </source>
</evidence>
<reference evidence="7 8" key="1">
    <citation type="submission" date="2018-06" db="EMBL/GenBank/DDBJ databases">
        <authorList>
            <consortium name="Pathogen Informatics"/>
            <person name="Doyle S."/>
        </authorList>
    </citation>
    <scope>NUCLEOTIDE SEQUENCE [LARGE SCALE GENOMIC DNA]</scope>
    <source>
        <strain evidence="7 8">NCTC7807</strain>
    </source>
</reference>
<dbReference type="InterPro" id="IPR020845">
    <property type="entry name" value="AMP-binding_CS"/>
</dbReference>
<dbReference type="FunFam" id="3.30.300.30:FF:000010">
    <property type="entry name" value="Enterobactin synthetase component F"/>
    <property type="match status" value="1"/>
</dbReference>
<dbReference type="FunFam" id="3.40.50.980:FF:000001">
    <property type="entry name" value="Non-ribosomal peptide synthetase"/>
    <property type="match status" value="1"/>
</dbReference>
<dbReference type="CDD" id="cd05930">
    <property type="entry name" value="A_NRPS"/>
    <property type="match status" value="1"/>
</dbReference>
<dbReference type="InterPro" id="IPR036736">
    <property type="entry name" value="ACP-like_sf"/>
</dbReference>
<dbReference type="Pfam" id="PF00550">
    <property type="entry name" value="PP-binding"/>
    <property type="match status" value="1"/>
</dbReference>
<organism evidence="7 8">
    <name type="scientific">Streptomyces griseus</name>
    <dbReference type="NCBI Taxonomy" id="1911"/>
    <lineage>
        <taxon>Bacteria</taxon>
        <taxon>Bacillati</taxon>
        <taxon>Actinomycetota</taxon>
        <taxon>Actinomycetes</taxon>
        <taxon>Kitasatosporales</taxon>
        <taxon>Streptomycetaceae</taxon>
        <taxon>Streptomyces</taxon>
    </lineage>
</organism>
<dbReference type="PANTHER" id="PTHR45527:SF1">
    <property type="entry name" value="FATTY ACID SYNTHASE"/>
    <property type="match status" value="1"/>
</dbReference>
<dbReference type="PROSITE" id="PS00455">
    <property type="entry name" value="AMP_BINDING"/>
    <property type="match status" value="1"/>
</dbReference>
<name>A0A380MT01_STRGR</name>
<dbReference type="EMBL" id="UHID01000001">
    <property type="protein sequence ID" value="SUO95710.1"/>
    <property type="molecule type" value="Genomic_DNA"/>
</dbReference>
<dbReference type="SUPFAM" id="SSF52777">
    <property type="entry name" value="CoA-dependent acyltransferases"/>
    <property type="match status" value="2"/>
</dbReference>
<dbReference type="Pfam" id="PF00501">
    <property type="entry name" value="AMP-binding"/>
    <property type="match status" value="1"/>
</dbReference>
<dbReference type="Gene3D" id="3.40.50.1820">
    <property type="entry name" value="alpha/beta hydrolase"/>
    <property type="match status" value="1"/>
</dbReference>
<dbReference type="InterPro" id="IPR025110">
    <property type="entry name" value="AMP-bd_C"/>
</dbReference>
<accession>A0A380MT01</accession>
<dbReference type="Pfam" id="PF13193">
    <property type="entry name" value="AMP-binding_C"/>
    <property type="match status" value="1"/>
</dbReference>
<dbReference type="GO" id="GO:0003824">
    <property type="term" value="F:catalytic activity"/>
    <property type="evidence" value="ECO:0007669"/>
    <property type="project" value="InterPro"/>
</dbReference>
<dbReference type="InterPro" id="IPR023213">
    <property type="entry name" value="CAT-like_dom_sf"/>
</dbReference>
<dbReference type="InterPro" id="IPR001242">
    <property type="entry name" value="Condensation_dom"/>
</dbReference>
<dbReference type="FunFam" id="1.10.1200.10:FF:000016">
    <property type="entry name" value="Non-ribosomal peptide synthase"/>
    <property type="match status" value="1"/>
</dbReference>
<dbReference type="InterPro" id="IPR010071">
    <property type="entry name" value="AA_adenyl_dom"/>
</dbReference>
<feature type="region of interest" description="Disordered" evidence="5">
    <location>
        <begin position="945"/>
        <end position="975"/>
    </location>
</feature>
<dbReference type="CDD" id="cd19540">
    <property type="entry name" value="LCL_NRPS-like"/>
    <property type="match status" value="1"/>
</dbReference>
<evidence type="ECO:0000256" key="5">
    <source>
        <dbReference type="SAM" id="MobiDB-lite"/>
    </source>
</evidence>
<dbReference type="Gene3D" id="2.30.38.10">
    <property type="entry name" value="Luciferase, Domain 3"/>
    <property type="match status" value="1"/>
</dbReference>
<dbReference type="PANTHER" id="PTHR45527">
    <property type="entry name" value="NONRIBOSOMAL PEPTIDE SYNTHETASE"/>
    <property type="match status" value="1"/>
</dbReference>
<evidence type="ECO:0000256" key="1">
    <source>
        <dbReference type="ARBA" id="ARBA00001957"/>
    </source>
</evidence>
<dbReference type="Proteomes" id="UP000254150">
    <property type="component" value="Unassembled WGS sequence"/>
</dbReference>
<dbReference type="InterPro" id="IPR045851">
    <property type="entry name" value="AMP-bd_C_sf"/>
</dbReference>
<sequence>MAPVSYAQRRLWFLNRVNGGSGVYNCPLVVRMRGDLDRAALAAALVDLADRHEVLRTVYPAVEGEPVQRVVARPPELEVVACEEDGLGPLLSAAVDRGFDLTADLPVRATLFAPASGEHVLALVLHHVACDEGSWQPLLTDLATAYRARAAGGSPRWPPIPVSYRDYAVWQRELLGEEDDPESLLSAQLSFWRERLAGLPAELDLPFDRSRPAIADHRGDCVPLKLDGDLHRRLLAVAADHGCTTFMVLQAGLAVLLSRLGAGTDIPLGTAVAGRLDDALEGVVGFFVNTLVLRSDVSGDPTFGELLHRVRDADVAALDHQDVPFERLVEELNPERSLARHPLFQVMLTLSAGEAGTFSLPGLTCTEEPLAWEVAKFDLSFDFREHRTPGGEAAGIDGAVEFATGLFDRATVEHIADALPGLMRQLVSAPRRPVGDADPLSAEQRHQALVAWNDTARPVPRATVPELFEAQAARTPRARAVVCGSTRLTFAELNDRANVLARRLRDRGAGAERVVALALPRSAESVVAMLAVLKTGAAYLHVDLEYPPDRIEHMLRDAAPVAVVTDTATAAEHGFGELPAVFADRIGTPSGPVPDLRCRVLPDSAAYVIYTSGSTGRPKGVVTPHSALSNLYAFHREGLIARTEAAAGRRLRSAVTASLSFDTSWEALFWMLAGHELHVVRDDVRRDAAALTAYVRSAEVDVLDVTPTYAEHLLDEGLLSGPRAPLVLLLGGEAAGQPLWTRVREASGTLCHNLYGPTECTLDALWWDAADSPHPLIGRPIGNTRVFVLDERLRPVAPGVPGELYVTGPGVARGYLNRPAATAERFVACPFLAEGETGGRMYRTGDLVRWDRQGRLDYLGRVDDQVKVRGFRIELGEVEAALAGCPGVAQAAVAVREDAAGGRRLVGYVQSATDHAFEPRELRNRLASTLPDHMIPSLFQPVGRLPMTPNGKLDRGALPPPDQAHRPASRGPRGPHEEVLCDLFAQVLGLSRVGADESFFELGGHSLLAVRLLSRVRAVLGGRLTLVDLFQAPTAAGLADRLGAGARHDPLAPLLPLRTGGDRPALFCLPPAAGISWGYAGLLAHVDAGYPVYGLQTRGLTDAKACGGTWRRTVQDHVEQIRSVQPHGPYRLIGWSFGAVLAHLVATDLQADGDEVDLLVLLDGYPPDPVPGCRPLEDGSAEAFTELLDSLGHDLPAGGGAPLGFDDYERTVRRPGGTLEWLTREEAAALSRVFVDNDRIHQGLRPRTYRGDMVFMSATKGRPADAPAPECWREHVTGRLEVHDIDCAHGEMTQARPMSRIGAVVAQRLALLDAPRPTAVER</sequence>
<dbReference type="Gene3D" id="3.40.50.980">
    <property type="match status" value="2"/>
</dbReference>
<dbReference type="InterPro" id="IPR009081">
    <property type="entry name" value="PP-bd_ACP"/>
</dbReference>
<dbReference type="InterPro" id="IPR029058">
    <property type="entry name" value="AB_hydrolase_fold"/>
</dbReference>
<dbReference type="InterPro" id="IPR001031">
    <property type="entry name" value="Thioesterase"/>
</dbReference>
<dbReference type="InterPro" id="IPR000873">
    <property type="entry name" value="AMP-dep_synth/lig_dom"/>
</dbReference>
<dbReference type="SUPFAM" id="SSF47336">
    <property type="entry name" value="ACP-like"/>
    <property type="match status" value="1"/>
</dbReference>
<dbReference type="GO" id="GO:0043041">
    <property type="term" value="P:amino acid activation for nonribosomal peptide biosynthetic process"/>
    <property type="evidence" value="ECO:0007669"/>
    <property type="project" value="TreeGrafter"/>
</dbReference>